<evidence type="ECO:0000313" key="2">
    <source>
        <dbReference type="EMBL" id="EWG06825.1"/>
    </source>
</evidence>
<feature type="transmembrane region" description="Helical" evidence="1">
    <location>
        <begin position="39"/>
        <end position="60"/>
    </location>
</feature>
<protein>
    <submittedName>
        <fullName evidence="2">Uncharacterized protein</fullName>
    </submittedName>
</protein>
<keyword evidence="3" id="KW-1185">Reference proteome</keyword>
<feature type="transmembrane region" description="Helical" evidence="1">
    <location>
        <begin position="12"/>
        <end position="32"/>
    </location>
</feature>
<dbReference type="Proteomes" id="UP000054284">
    <property type="component" value="Unassembled WGS sequence"/>
</dbReference>
<gene>
    <name evidence="2" type="ORF">ASUL_07624</name>
</gene>
<dbReference type="AlphaFoldDB" id="W7KHR6"/>
<keyword evidence="1" id="KW-0812">Transmembrane</keyword>
<dbReference type="PATRIC" id="fig|1326980.6.peg.1517"/>
<evidence type="ECO:0000313" key="3">
    <source>
        <dbReference type="Proteomes" id="UP000054284"/>
    </source>
</evidence>
<keyword evidence="1" id="KW-1133">Transmembrane helix</keyword>
<feature type="transmembrane region" description="Helical" evidence="1">
    <location>
        <begin position="80"/>
        <end position="101"/>
    </location>
</feature>
<reference evidence="2 3" key="1">
    <citation type="journal article" date="2014" name="Genome Announc.">
        <title>Draft Genome Sequence of the Sulfolobales Archaeon AZ1, Obtained through Metagenomic Analysis of a Mexican Hot Spring.</title>
        <authorList>
            <person name="Servin-Garciduenas L.E."/>
            <person name="Martinez-Romero E."/>
        </authorList>
    </citation>
    <scope>NUCLEOTIDE SEQUENCE [LARGE SCALE GENOMIC DNA]</scope>
    <source>
        <strain evidence="2">AZ1-illumnia</strain>
    </source>
</reference>
<organism evidence="2 3">
    <name type="scientific">Candidatus Aramenus sulfurataquae</name>
    <dbReference type="NCBI Taxonomy" id="1326980"/>
    <lineage>
        <taxon>Archaea</taxon>
        <taxon>Thermoproteota</taxon>
        <taxon>Thermoprotei</taxon>
        <taxon>Sulfolobales</taxon>
        <taxon>Sulfolobaceae</taxon>
        <taxon>Candidatus Aramenus</taxon>
    </lineage>
</organism>
<sequence length="103" mass="10792">MSFDLSISSLTTVDVISLIVAFVIGLLVGYIVKNAVKIGLAILAIIIILIVIGALSPTTVEHALVALGRKLTQAEGEVNGYINLLPYNSIAFIIGFVIGLIKG</sequence>
<comment type="caution">
    <text evidence="2">The sequence shown here is derived from an EMBL/GenBank/DDBJ whole genome shotgun (WGS) entry which is preliminary data.</text>
</comment>
<name>W7KHR6_9CREN</name>
<dbReference type="EMBL" id="ASRH01000007">
    <property type="protein sequence ID" value="EWG06825.1"/>
    <property type="molecule type" value="Genomic_DNA"/>
</dbReference>
<accession>W7KHR6</accession>
<proteinExistence type="predicted"/>
<keyword evidence="1" id="KW-0472">Membrane</keyword>
<evidence type="ECO:0000256" key="1">
    <source>
        <dbReference type="SAM" id="Phobius"/>
    </source>
</evidence>